<dbReference type="Gene3D" id="3.40.630.30">
    <property type="match status" value="1"/>
</dbReference>
<dbReference type="InterPro" id="IPR029753">
    <property type="entry name" value="D-isomer_DH_CS"/>
</dbReference>
<dbReference type="InterPro" id="IPR006139">
    <property type="entry name" value="D-isomer_2_OHA_DH_cat_dom"/>
</dbReference>
<accession>A0ABT0XS91</accession>
<keyword evidence="8" id="KW-1185">Reference proteome</keyword>
<evidence type="ECO:0000259" key="6">
    <source>
        <dbReference type="Pfam" id="PF02826"/>
    </source>
</evidence>
<dbReference type="EMBL" id="JAMQOL010000003">
    <property type="protein sequence ID" value="MCM4076475.1"/>
    <property type="molecule type" value="Genomic_DNA"/>
</dbReference>
<evidence type="ECO:0000313" key="8">
    <source>
        <dbReference type="Proteomes" id="UP001523216"/>
    </source>
</evidence>
<dbReference type="Pfam" id="PF00389">
    <property type="entry name" value="2-Hacid_dh"/>
    <property type="match status" value="1"/>
</dbReference>
<evidence type="ECO:0000256" key="3">
    <source>
        <dbReference type="ARBA" id="ARBA00023027"/>
    </source>
</evidence>
<reference evidence="7 8" key="1">
    <citation type="submission" date="2022-06" db="EMBL/GenBank/DDBJ databases">
        <title>Actinoplanes abujensis sp. nov., isolated from Nigerian arid soil.</title>
        <authorList>
            <person name="Ding P."/>
        </authorList>
    </citation>
    <scope>NUCLEOTIDE SEQUENCE [LARGE SCALE GENOMIC DNA]</scope>
    <source>
        <strain evidence="8">TRM88002</strain>
    </source>
</reference>
<proteinExistence type="inferred from homology"/>
<evidence type="ECO:0000256" key="1">
    <source>
        <dbReference type="ARBA" id="ARBA00005854"/>
    </source>
</evidence>
<feature type="domain" description="D-isomer specific 2-hydroxyacid dehydrogenase NAD-binding" evidence="6">
    <location>
        <begin position="102"/>
        <end position="270"/>
    </location>
</feature>
<dbReference type="PANTHER" id="PTHR43761:SF1">
    <property type="entry name" value="D-ISOMER SPECIFIC 2-HYDROXYACID DEHYDROGENASE CATALYTIC DOMAIN-CONTAINING PROTEIN-RELATED"/>
    <property type="match status" value="1"/>
</dbReference>
<evidence type="ECO:0000313" key="7">
    <source>
        <dbReference type="EMBL" id="MCM4076475.1"/>
    </source>
</evidence>
<dbReference type="PROSITE" id="PS00671">
    <property type="entry name" value="D_2_HYDROXYACID_DH_3"/>
    <property type="match status" value="1"/>
</dbReference>
<comment type="similarity">
    <text evidence="1 4">Belongs to the D-isomer specific 2-hydroxyacid dehydrogenase family.</text>
</comment>
<evidence type="ECO:0000256" key="4">
    <source>
        <dbReference type="RuleBase" id="RU003719"/>
    </source>
</evidence>
<dbReference type="PANTHER" id="PTHR43761">
    <property type="entry name" value="D-ISOMER SPECIFIC 2-HYDROXYACID DEHYDROGENASE FAMILY PROTEIN (AFU_ORTHOLOGUE AFUA_1G13630)"/>
    <property type="match status" value="1"/>
</dbReference>
<dbReference type="Gene3D" id="3.40.50.720">
    <property type="entry name" value="NAD(P)-binding Rossmann-like Domain"/>
    <property type="match status" value="2"/>
</dbReference>
<feature type="domain" description="D-isomer specific 2-hydroxyacid dehydrogenase catalytic" evidence="5">
    <location>
        <begin position="20"/>
        <end position="297"/>
    </location>
</feature>
<name>A0ABT0XS91_9ACTN</name>
<evidence type="ECO:0000256" key="2">
    <source>
        <dbReference type="ARBA" id="ARBA00023002"/>
    </source>
</evidence>
<organism evidence="7 8">
    <name type="scientific">Paractinoplanes hotanensis</name>
    <dbReference type="NCBI Taxonomy" id="2906497"/>
    <lineage>
        <taxon>Bacteria</taxon>
        <taxon>Bacillati</taxon>
        <taxon>Actinomycetota</taxon>
        <taxon>Actinomycetes</taxon>
        <taxon>Micromonosporales</taxon>
        <taxon>Micromonosporaceae</taxon>
        <taxon>Paractinoplanes</taxon>
    </lineage>
</organism>
<dbReference type="SUPFAM" id="SSF55729">
    <property type="entry name" value="Acyl-CoA N-acyltransferases (Nat)"/>
    <property type="match status" value="1"/>
</dbReference>
<dbReference type="SUPFAM" id="SSF51735">
    <property type="entry name" value="NAD(P)-binding Rossmann-fold domains"/>
    <property type="match status" value="1"/>
</dbReference>
<evidence type="ECO:0000259" key="5">
    <source>
        <dbReference type="Pfam" id="PF00389"/>
    </source>
</evidence>
<dbReference type="RefSeq" id="WP_251796381.1">
    <property type="nucleotide sequence ID" value="NZ_JAMQOL010000003.1"/>
</dbReference>
<dbReference type="InterPro" id="IPR016181">
    <property type="entry name" value="Acyl_CoA_acyltransferase"/>
</dbReference>
<dbReference type="InterPro" id="IPR036291">
    <property type="entry name" value="NAD(P)-bd_dom_sf"/>
</dbReference>
<dbReference type="SUPFAM" id="SSF52283">
    <property type="entry name" value="Formate/glycerate dehydrogenase catalytic domain-like"/>
    <property type="match status" value="1"/>
</dbReference>
<dbReference type="PROSITE" id="PS00670">
    <property type="entry name" value="D_2_HYDROXYACID_DH_2"/>
    <property type="match status" value="1"/>
</dbReference>
<comment type="caution">
    <text evidence="7">The sequence shown here is derived from an EMBL/GenBank/DDBJ whole genome shotgun (WGS) entry which is preliminary data.</text>
</comment>
<dbReference type="InterPro" id="IPR006140">
    <property type="entry name" value="D-isomer_DH_NAD-bd"/>
</dbReference>
<dbReference type="Pfam" id="PF02826">
    <property type="entry name" value="2-Hacid_dh_C"/>
    <property type="match status" value="1"/>
</dbReference>
<sequence>MDEPTYISDQFVADMKTLGDFEVFHDRPDPETTVARLKNCDIAIVEWTRLTAEILRATSRVRHISLVTTSYDSVDISAAAKNGITVAYCPGYSSQAVAEHVFALLLAVARRIFAGDAAVRSGGPITHAPFLGVQLAGRTLGLIGTGDVARAAARIASAFGMTVVGANRHGREAPGIELLPLDDVVARSDFLSLHAPLDETTRHILDGRRLGLLKDGAIVINTSRGELIDQEQLIQALTSGRLAGAGLDHLSEVSEDRIRALDNVVMTPGIAWYTSESRLANLDEVYKNVAAHLNGESRHVLPVPPRPQTRISAMRVATDDAFVPGDFEAPTGLRAGRFELVPLGPEHNERDFQAWMGSFDHIKKTPGFTEYPWPYVMTPEDNEKDLKQHAEDFKRRTGFTYTAMIDGVIAGCVYIYPLNGRPGQAAVRSWVIQDHAGLDIELYRLVNEWINAVWPFERVEYAPRELQPTAG</sequence>
<dbReference type="InterPro" id="IPR050418">
    <property type="entry name" value="D-iso_2-hydroxyacid_DH_PdxB"/>
</dbReference>
<protein>
    <submittedName>
        <fullName evidence="7">Uncharacterized protein</fullName>
    </submittedName>
</protein>
<dbReference type="Proteomes" id="UP001523216">
    <property type="component" value="Unassembled WGS sequence"/>
</dbReference>
<keyword evidence="3" id="KW-0520">NAD</keyword>
<keyword evidence="2 4" id="KW-0560">Oxidoreductase</keyword>
<gene>
    <name evidence="7" type="ORF">LXN57_02725</name>
</gene>